<sequence>MAYAISLASSGITFTNVGVCRGTFSAITHRAAYRPSSALPAVLLAPALRPFGIMQRPPAARWASTTAASPLPPQTDLDSSQSGATDPAVVSLHSPDMKRSSATSYLISKQTWEGWEYIWSRSPKARPDDIVRVLDLDFREAAAVFISIVNDASLETVQKEDAATLLNLITTLPEARDLRKLMKHHAMYLLAGVLVETHPLHAIHAMSLVCTDQSHGWEWVASKLALCGHWDWVIVLVEVQLRQNGRSTTTILNYFLESCIERGTGEDPNEVLLVFAEAGATPNRRTRMLLARLATSPPASVSDPDSFISPAPTPHAHISPRIVASTEDVSHGVLPARVDHSDAVAREYVGSAGREPFAIDKDRAHRPDDSLPEATISPVAGVTGMPSPGSVGPDALLVPCGASEAELVQAAALNLCCLRHLVHTLANQDENWTGLAQKVDDWEHSLRLTKPALLLPPS</sequence>
<dbReference type="AlphaFoldDB" id="A0A8E2AT92"/>
<accession>A0A8E2AT92</accession>
<gene>
    <name evidence="2" type="ORF">OBBRIDRAFT_592822</name>
</gene>
<feature type="compositionally biased region" description="Basic and acidic residues" evidence="1">
    <location>
        <begin position="359"/>
        <end position="369"/>
    </location>
</feature>
<dbReference type="EMBL" id="KV722402">
    <property type="protein sequence ID" value="OCH90528.1"/>
    <property type="molecule type" value="Genomic_DNA"/>
</dbReference>
<evidence type="ECO:0000256" key="1">
    <source>
        <dbReference type="SAM" id="MobiDB-lite"/>
    </source>
</evidence>
<proteinExistence type="predicted"/>
<protein>
    <submittedName>
        <fullName evidence="2">Uncharacterized protein</fullName>
    </submittedName>
</protein>
<organism evidence="2 3">
    <name type="scientific">Obba rivulosa</name>
    <dbReference type="NCBI Taxonomy" id="1052685"/>
    <lineage>
        <taxon>Eukaryota</taxon>
        <taxon>Fungi</taxon>
        <taxon>Dikarya</taxon>
        <taxon>Basidiomycota</taxon>
        <taxon>Agaricomycotina</taxon>
        <taxon>Agaricomycetes</taxon>
        <taxon>Polyporales</taxon>
        <taxon>Gelatoporiaceae</taxon>
        <taxon>Obba</taxon>
    </lineage>
</organism>
<evidence type="ECO:0000313" key="2">
    <source>
        <dbReference type="EMBL" id="OCH90528.1"/>
    </source>
</evidence>
<name>A0A8E2AT92_9APHY</name>
<dbReference type="Proteomes" id="UP000250043">
    <property type="component" value="Unassembled WGS sequence"/>
</dbReference>
<feature type="region of interest" description="Disordered" evidence="1">
    <location>
        <begin position="63"/>
        <end position="93"/>
    </location>
</feature>
<reference evidence="2 3" key="1">
    <citation type="submission" date="2016-07" db="EMBL/GenBank/DDBJ databases">
        <title>Draft genome of the white-rot fungus Obba rivulosa 3A-2.</title>
        <authorList>
            <consortium name="DOE Joint Genome Institute"/>
            <person name="Miettinen O."/>
            <person name="Riley R."/>
            <person name="Acob R."/>
            <person name="Barry K."/>
            <person name="Cullen D."/>
            <person name="De Vries R."/>
            <person name="Hainaut M."/>
            <person name="Hatakka A."/>
            <person name="Henrissat B."/>
            <person name="Hilden K."/>
            <person name="Kuo R."/>
            <person name="Labutti K."/>
            <person name="Lipzen A."/>
            <person name="Makela M.R."/>
            <person name="Sandor L."/>
            <person name="Spatafora J.W."/>
            <person name="Grigoriev I.V."/>
            <person name="Hibbett D.S."/>
        </authorList>
    </citation>
    <scope>NUCLEOTIDE SEQUENCE [LARGE SCALE GENOMIC DNA]</scope>
    <source>
        <strain evidence="2 3">3A-2</strain>
    </source>
</reference>
<feature type="region of interest" description="Disordered" evidence="1">
    <location>
        <begin position="359"/>
        <end position="387"/>
    </location>
</feature>
<keyword evidence="3" id="KW-1185">Reference proteome</keyword>
<evidence type="ECO:0000313" key="3">
    <source>
        <dbReference type="Proteomes" id="UP000250043"/>
    </source>
</evidence>